<dbReference type="GeneID" id="77470947"/>
<dbReference type="RefSeq" id="WP_106988054.1">
    <property type="nucleotide sequence ID" value="NZ_PYLP01000008.1"/>
</dbReference>
<dbReference type="AlphaFoldDB" id="A0A2T3FXZ5"/>
<keyword evidence="2" id="KW-1003">Cell membrane</keyword>
<feature type="transmembrane region" description="Helical" evidence="6">
    <location>
        <begin position="133"/>
        <end position="157"/>
    </location>
</feature>
<evidence type="ECO:0000256" key="5">
    <source>
        <dbReference type="ARBA" id="ARBA00023136"/>
    </source>
</evidence>
<proteinExistence type="predicted"/>
<protein>
    <recommendedName>
        <fullName evidence="7">ABC3 transporter permease C-terminal domain-containing protein</fullName>
    </recommendedName>
</protein>
<feature type="transmembrane region" description="Helical" evidence="6">
    <location>
        <begin position="94"/>
        <end position="121"/>
    </location>
</feature>
<comment type="caution">
    <text evidence="8">The sequence shown here is derived from an EMBL/GenBank/DDBJ whole genome shotgun (WGS) entry which is preliminary data.</text>
</comment>
<keyword evidence="9" id="KW-1185">Reference proteome</keyword>
<keyword evidence="4 6" id="KW-1133">Transmembrane helix</keyword>
<feature type="transmembrane region" description="Helical" evidence="6">
    <location>
        <begin position="222"/>
        <end position="248"/>
    </location>
</feature>
<evidence type="ECO:0000259" key="7">
    <source>
        <dbReference type="Pfam" id="PF02687"/>
    </source>
</evidence>
<sequence>MFDYLKKIIKSQWKMYSFLILILLCLSSFEFVLLCIYSCFEINQGIDTILLRFIPTLGVFVSMFLTLLMNNYFLESKKEEFSIILLSGCRNREIIFYIIVQFGVLFLIGDFLGGVLGIGLMKIINLYSKYYFYYIYDRVFCLYIAFFICKIIYIYMINFSQFIQIKMSISDYLTHHQQKTSKVSFKIKKQKPIKEILITILAVLMIVFSLQGLFQIENSTLLPIYFIFFLMGELILINTTIPFMYDLLHDSYLLKNPKGLTVLSYVMNLSKVLGSIVYVLSVVVPVCLVVYFLKIDSLAYVSVSNISYIMMLLIMFICFILRFQVYLPQIHQEIVVKKALGFRLKEIQSIYRDVAVVFVLLIDIFPFILYGTMLYLAYLQNQITYNNMLLLSLSYLILFLIYGCYINYQYQKTIKEVYFNVKYINRSE</sequence>
<feature type="transmembrane region" description="Helical" evidence="6">
    <location>
        <begin position="16"/>
        <end position="37"/>
    </location>
</feature>
<evidence type="ECO:0000313" key="8">
    <source>
        <dbReference type="EMBL" id="PST40174.1"/>
    </source>
</evidence>
<comment type="subcellular location">
    <subcellularLocation>
        <location evidence="1">Cell membrane</location>
        <topology evidence="1">Multi-pass membrane protein</topology>
    </subcellularLocation>
</comment>
<evidence type="ECO:0000256" key="6">
    <source>
        <dbReference type="SAM" id="Phobius"/>
    </source>
</evidence>
<dbReference type="Proteomes" id="UP000241201">
    <property type="component" value="Unassembled WGS sequence"/>
</dbReference>
<dbReference type="GO" id="GO:0005886">
    <property type="term" value="C:plasma membrane"/>
    <property type="evidence" value="ECO:0007669"/>
    <property type="project" value="UniProtKB-SubCell"/>
</dbReference>
<feature type="transmembrane region" description="Helical" evidence="6">
    <location>
        <begin position="299"/>
        <end position="321"/>
    </location>
</feature>
<gene>
    <name evidence="8" type="ORF">C7U55_07585</name>
</gene>
<feature type="transmembrane region" description="Helical" evidence="6">
    <location>
        <begin position="354"/>
        <end position="376"/>
    </location>
</feature>
<dbReference type="Pfam" id="PF02687">
    <property type="entry name" value="FtsX"/>
    <property type="match status" value="1"/>
</dbReference>
<name>A0A2T3FXZ5_9FIRM</name>
<accession>A0A2T3FXZ5</accession>
<feature type="transmembrane region" description="Helical" evidence="6">
    <location>
        <begin position="196"/>
        <end position="216"/>
    </location>
</feature>
<evidence type="ECO:0000256" key="1">
    <source>
        <dbReference type="ARBA" id="ARBA00004651"/>
    </source>
</evidence>
<reference evidence="9" key="1">
    <citation type="submission" date="2018-03" db="EMBL/GenBank/DDBJ databases">
        <title>Lachnoclostridium SNUG30370 gen.nov., sp.nov., isolated from human faeces.</title>
        <authorList>
            <person name="Seo B."/>
            <person name="Jeon K."/>
            <person name="Ko G."/>
        </authorList>
    </citation>
    <scope>NUCLEOTIDE SEQUENCE [LARGE SCALE GENOMIC DNA]</scope>
    <source>
        <strain evidence="9">SNUG30370</strain>
    </source>
</reference>
<dbReference type="InterPro" id="IPR003838">
    <property type="entry name" value="ABC3_permease_C"/>
</dbReference>
<feature type="domain" description="ABC3 transporter permease C-terminal" evidence="7">
    <location>
        <begin position="53"/>
        <end position="157"/>
    </location>
</feature>
<evidence type="ECO:0000256" key="4">
    <source>
        <dbReference type="ARBA" id="ARBA00022989"/>
    </source>
</evidence>
<evidence type="ECO:0000313" key="9">
    <source>
        <dbReference type="Proteomes" id="UP000241201"/>
    </source>
</evidence>
<feature type="transmembrane region" description="Helical" evidence="6">
    <location>
        <begin position="388"/>
        <end position="408"/>
    </location>
</feature>
<keyword evidence="3 6" id="KW-0812">Transmembrane</keyword>
<dbReference type="EMBL" id="PYLP01000008">
    <property type="protein sequence ID" value="PST40174.1"/>
    <property type="molecule type" value="Genomic_DNA"/>
</dbReference>
<evidence type="ECO:0000256" key="2">
    <source>
        <dbReference type="ARBA" id="ARBA00022475"/>
    </source>
</evidence>
<keyword evidence="5 6" id="KW-0472">Membrane</keyword>
<feature type="transmembrane region" description="Helical" evidence="6">
    <location>
        <begin position="269"/>
        <end position="293"/>
    </location>
</feature>
<evidence type="ECO:0000256" key="3">
    <source>
        <dbReference type="ARBA" id="ARBA00022692"/>
    </source>
</evidence>
<organism evidence="8 9">
    <name type="scientific">Faecalibacillus faecis</name>
    <dbReference type="NCBI Taxonomy" id="1982628"/>
    <lineage>
        <taxon>Bacteria</taxon>
        <taxon>Bacillati</taxon>
        <taxon>Bacillota</taxon>
        <taxon>Erysipelotrichia</taxon>
        <taxon>Erysipelotrichales</taxon>
        <taxon>Coprobacillaceae</taxon>
        <taxon>Faecalibacillus</taxon>
    </lineage>
</organism>
<feature type="transmembrane region" description="Helical" evidence="6">
    <location>
        <begin position="49"/>
        <end position="73"/>
    </location>
</feature>